<name>F2UR81_SALR5</name>
<dbReference type="GeneID" id="16068773"/>
<organism evidence="3">
    <name type="scientific">Salpingoeca rosetta (strain ATCC 50818 / BSB-021)</name>
    <dbReference type="NCBI Taxonomy" id="946362"/>
    <lineage>
        <taxon>Eukaryota</taxon>
        <taxon>Choanoflagellata</taxon>
        <taxon>Craspedida</taxon>
        <taxon>Salpingoecidae</taxon>
        <taxon>Salpingoeca</taxon>
    </lineage>
</organism>
<dbReference type="AlphaFoldDB" id="F2UR81"/>
<dbReference type="InParanoid" id="F2UR81"/>
<evidence type="ECO:0008006" key="4">
    <source>
        <dbReference type="Google" id="ProtNLM"/>
    </source>
</evidence>
<dbReference type="RefSeq" id="XP_004988246.1">
    <property type="nucleotide sequence ID" value="XM_004988189.1"/>
</dbReference>
<evidence type="ECO:0000313" key="3">
    <source>
        <dbReference type="Proteomes" id="UP000007799"/>
    </source>
</evidence>
<protein>
    <recommendedName>
        <fullName evidence="4">Secreted protein</fullName>
    </recommendedName>
</protein>
<feature type="signal peptide" evidence="1">
    <location>
        <begin position="1"/>
        <end position="16"/>
    </location>
</feature>
<feature type="chain" id="PRO_5003290913" description="Secreted protein" evidence="1">
    <location>
        <begin position="17"/>
        <end position="74"/>
    </location>
</feature>
<reference evidence="2" key="1">
    <citation type="submission" date="2009-08" db="EMBL/GenBank/DDBJ databases">
        <title>Annotation of Salpingoeca rosetta.</title>
        <authorList>
            <consortium name="The Broad Institute Genome Sequencing Platform"/>
            <person name="Russ C."/>
            <person name="Cuomo C."/>
            <person name="Burger G."/>
            <person name="Gray M.W."/>
            <person name="Holland P.W.H."/>
            <person name="King N."/>
            <person name="Lang F.B.F."/>
            <person name="Roger A.J."/>
            <person name="Ruiz-Trillo I."/>
            <person name="Young S.K."/>
            <person name="Zeng Q."/>
            <person name="Gargeya S."/>
            <person name="Alvarado L."/>
            <person name="Berlin A."/>
            <person name="Chapman S.B."/>
            <person name="Chen Z."/>
            <person name="Freedman E."/>
            <person name="Gellesch M."/>
            <person name="Goldberg J."/>
            <person name="Griggs A."/>
            <person name="Gujja S."/>
            <person name="Heilman E."/>
            <person name="Heiman D."/>
            <person name="Howarth C."/>
            <person name="Mehta T."/>
            <person name="Neiman D."/>
            <person name="Pearson M."/>
            <person name="Roberts A."/>
            <person name="Saif S."/>
            <person name="Shea T."/>
            <person name="Shenoy N."/>
            <person name="Sisk P."/>
            <person name="Stolte C."/>
            <person name="Sykes S."/>
            <person name="White J."/>
            <person name="Yandava C."/>
            <person name="Haas B."/>
            <person name="Nusbaum C."/>
            <person name="Birren B."/>
        </authorList>
    </citation>
    <scope>NUCLEOTIDE SEQUENCE [LARGE SCALE GENOMIC DNA]</scope>
    <source>
        <strain evidence="2">ATCC 50818</strain>
    </source>
</reference>
<evidence type="ECO:0000313" key="2">
    <source>
        <dbReference type="EMBL" id="EGD80184.1"/>
    </source>
</evidence>
<dbReference type="KEGG" id="sre:PTSG_13109"/>
<evidence type="ECO:0000256" key="1">
    <source>
        <dbReference type="SAM" id="SignalP"/>
    </source>
</evidence>
<proteinExistence type="predicted"/>
<keyword evidence="1" id="KW-0732">Signal</keyword>
<sequence length="74" mass="8294">MLTLMLLFTDISSTNTVGLIATADDNADGRLTQRRRKRRASSWHSPASLCPAHATLVWGNWGRHRQNDTPSKHP</sequence>
<dbReference type="EMBL" id="GL832991">
    <property type="protein sequence ID" value="EGD80184.1"/>
    <property type="molecule type" value="Genomic_DNA"/>
</dbReference>
<gene>
    <name evidence="2" type="ORF">PTSG_13109</name>
</gene>
<accession>F2UR81</accession>
<keyword evidence="3" id="KW-1185">Reference proteome</keyword>
<dbReference type="Proteomes" id="UP000007799">
    <property type="component" value="Unassembled WGS sequence"/>
</dbReference>